<dbReference type="InterPro" id="IPR036935">
    <property type="entry name" value="Ribosomal_bL9_N_sf"/>
</dbReference>
<evidence type="ECO:0000313" key="12">
    <source>
        <dbReference type="Proteomes" id="UP001596002"/>
    </source>
</evidence>
<evidence type="ECO:0000313" key="11">
    <source>
        <dbReference type="EMBL" id="MFC4766556.1"/>
    </source>
</evidence>
<evidence type="ECO:0000256" key="4">
    <source>
        <dbReference type="ARBA" id="ARBA00022980"/>
    </source>
</evidence>
<evidence type="ECO:0000256" key="2">
    <source>
        <dbReference type="ARBA" id="ARBA00022730"/>
    </source>
</evidence>
<dbReference type="NCBIfam" id="TIGR00158">
    <property type="entry name" value="L9"/>
    <property type="match status" value="1"/>
</dbReference>
<keyword evidence="5 7" id="KW-0687">Ribonucleoprotein</keyword>
<dbReference type="Pfam" id="PF03948">
    <property type="entry name" value="Ribosomal_L9_C"/>
    <property type="match status" value="1"/>
</dbReference>
<evidence type="ECO:0000259" key="10">
    <source>
        <dbReference type="Pfam" id="PF03948"/>
    </source>
</evidence>
<gene>
    <name evidence="7 11" type="primary">rplI</name>
    <name evidence="11" type="ORF">ACFO8Q_04065</name>
</gene>
<dbReference type="InterPro" id="IPR009027">
    <property type="entry name" value="Ribosomal_bL9/RNase_H1_N"/>
</dbReference>
<dbReference type="HAMAP" id="MF_00503">
    <property type="entry name" value="Ribosomal_bL9"/>
    <property type="match status" value="1"/>
</dbReference>
<evidence type="ECO:0000256" key="7">
    <source>
        <dbReference type="HAMAP-Rule" id="MF_00503"/>
    </source>
</evidence>
<feature type="domain" description="Ribosomal protein L9" evidence="9">
    <location>
        <begin position="1"/>
        <end position="47"/>
    </location>
</feature>
<dbReference type="EMBL" id="JBHSHC010000024">
    <property type="protein sequence ID" value="MFC4766556.1"/>
    <property type="molecule type" value="Genomic_DNA"/>
</dbReference>
<reference evidence="12" key="1">
    <citation type="journal article" date="2019" name="Int. J. Syst. Evol. Microbiol.">
        <title>The Global Catalogue of Microorganisms (GCM) 10K type strain sequencing project: providing services to taxonomists for standard genome sequencing and annotation.</title>
        <authorList>
            <consortium name="The Broad Institute Genomics Platform"/>
            <consortium name="The Broad Institute Genome Sequencing Center for Infectious Disease"/>
            <person name="Wu L."/>
            <person name="Ma J."/>
        </authorList>
    </citation>
    <scope>NUCLEOTIDE SEQUENCE [LARGE SCALE GENOMIC DNA]</scope>
    <source>
        <strain evidence="12">WYCCWR 12678</strain>
    </source>
</reference>
<dbReference type="SUPFAM" id="SSF55658">
    <property type="entry name" value="L9 N-domain-like"/>
    <property type="match status" value="1"/>
</dbReference>
<accession>A0ABV9PWD3</accession>
<name>A0ABV9PWD3_9BACL</name>
<dbReference type="GO" id="GO:0005840">
    <property type="term" value="C:ribosome"/>
    <property type="evidence" value="ECO:0007669"/>
    <property type="project" value="UniProtKB-KW"/>
</dbReference>
<evidence type="ECO:0000259" key="9">
    <source>
        <dbReference type="Pfam" id="PF01281"/>
    </source>
</evidence>
<evidence type="ECO:0000256" key="5">
    <source>
        <dbReference type="ARBA" id="ARBA00023274"/>
    </source>
</evidence>
<dbReference type="PANTHER" id="PTHR21368">
    <property type="entry name" value="50S RIBOSOMAL PROTEIN L9"/>
    <property type="match status" value="1"/>
</dbReference>
<dbReference type="InterPro" id="IPR020594">
    <property type="entry name" value="Ribosomal_bL9_bac/chp"/>
</dbReference>
<keyword evidence="4 7" id="KW-0689">Ribosomal protein</keyword>
<keyword evidence="12" id="KW-1185">Reference proteome</keyword>
<evidence type="ECO:0000256" key="3">
    <source>
        <dbReference type="ARBA" id="ARBA00022884"/>
    </source>
</evidence>
<dbReference type="Pfam" id="PF01281">
    <property type="entry name" value="Ribosomal_L9_N"/>
    <property type="match status" value="1"/>
</dbReference>
<comment type="caution">
    <text evidence="11">The sequence shown here is derived from an EMBL/GenBank/DDBJ whole genome shotgun (WGS) entry which is preliminary data.</text>
</comment>
<evidence type="ECO:0000256" key="6">
    <source>
        <dbReference type="ARBA" id="ARBA00035292"/>
    </source>
</evidence>
<feature type="coiled-coil region" evidence="8">
    <location>
        <begin position="44"/>
        <end position="82"/>
    </location>
</feature>
<evidence type="ECO:0000256" key="8">
    <source>
        <dbReference type="SAM" id="Coils"/>
    </source>
</evidence>
<comment type="function">
    <text evidence="7">Binds to the 23S rRNA.</text>
</comment>
<keyword evidence="3 7" id="KW-0694">RNA-binding</keyword>
<dbReference type="InterPro" id="IPR036791">
    <property type="entry name" value="Ribosomal_bL9_C_sf"/>
</dbReference>
<dbReference type="RefSeq" id="WP_380024453.1">
    <property type="nucleotide sequence ID" value="NZ_JBHSHC010000024.1"/>
</dbReference>
<protein>
    <recommendedName>
        <fullName evidence="6 7">Large ribosomal subunit protein bL9</fullName>
    </recommendedName>
</protein>
<sequence length="147" mass="15940">MKVIFLQDVKGQAKKGEVKEVSDAYARNVLLKKGLAVEANAANINKLQAQTKANEKRAQEELEEAKKLAAVLENTVVTLKTKAGEGGRVFGSITSKQIADALEAMQLKVDKRKILLDEPIKALGTAIVPVKLHPEVSADLRVQVQAE</sequence>
<dbReference type="InterPro" id="IPR000244">
    <property type="entry name" value="Ribosomal_bL9"/>
</dbReference>
<keyword evidence="8" id="KW-0175">Coiled coil</keyword>
<dbReference type="Gene3D" id="3.10.430.100">
    <property type="entry name" value="Ribosomal protein L9, C-terminal domain"/>
    <property type="match status" value="1"/>
</dbReference>
<organism evidence="11 12">
    <name type="scientific">Effusibacillus consociatus</name>
    <dbReference type="NCBI Taxonomy" id="1117041"/>
    <lineage>
        <taxon>Bacteria</taxon>
        <taxon>Bacillati</taxon>
        <taxon>Bacillota</taxon>
        <taxon>Bacilli</taxon>
        <taxon>Bacillales</taxon>
        <taxon>Alicyclobacillaceae</taxon>
        <taxon>Effusibacillus</taxon>
    </lineage>
</organism>
<dbReference type="Proteomes" id="UP001596002">
    <property type="component" value="Unassembled WGS sequence"/>
</dbReference>
<dbReference type="InterPro" id="IPR020069">
    <property type="entry name" value="Ribosomal_bL9_C"/>
</dbReference>
<dbReference type="Gene3D" id="3.40.5.10">
    <property type="entry name" value="Ribosomal protein L9, N-terminal domain"/>
    <property type="match status" value="1"/>
</dbReference>
<feature type="domain" description="Large ribosomal subunit protein bL9 C-terminal" evidence="10">
    <location>
        <begin position="63"/>
        <end position="145"/>
    </location>
</feature>
<dbReference type="InterPro" id="IPR020070">
    <property type="entry name" value="Ribosomal_bL9_N"/>
</dbReference>
<dbReference type="SUPFAM" id="SSF55653">
    <property type="entry name" value="Ribosomal protein L9 C-domain"/>
    <property type="match status" value="1"/>
</dbReference>
<comment type="similarity">
    <text evidence="1 7">Belongs to the bacterial ribosomal protein bL9 family.</text>
</comment>
<keyword evidence="2 7" id="KW-0699">rRNA-binding</keyword>
<proteinExistence type="inferred from homology"/>
<evidence type="ECO:0000256" key="1">
    <source>
        <dbReference type="ARBA" id="ARBA00010605"/>
    </source>
</evidence>